<gene>
    <name evidence="2" type="ORF">FB471_0706</name>
</gene>
<dbReference type="InterPro" id="IPR058711">
    <property type="entry name" value="SCO6045-like_C"/>
</dbReference>
<evidence type="ECO:0000313" key="2">
    <source>
        <dbReference type="EMBL" id="TQJ01044.1"/>
    </source>
</evidence>
<accession>A0A542DD93</accession>
<reference evidence="2 3" key="1">
    <citation type="submission" date="2019-06" db="EMBL/GenBank/DDBJ databases">
        <title>Sequencing the genomes of 1000 actinobacteria strains.</title>
        <authorList>
            <person name="Klenk H.-P."/>
        </authorList>
    </citation>
    <scope>NUCLEOTIDE SEQUENCE [LARGE SCALE GENOMIC DNA]</scope>
    <source>
        <strain evidence="2 3">DSM 45679</strain>
    </source>
</reference>
<sequence>MTARDHLARQQAELLRALLAGERPPAGFPPDRVRAEAAALLAKRRRITEALRPDLAERLGDRYRPLFDAYAAAHPRAQGTGARQDADNFAAWLAARGEPRRPRWWRRERRV</sequence>
<dbReference type="EMBL" id="VFML01000001">
    <property type="protein sequence ID" value="TQJ01044.1"/>
    <property type="molecule type" value="Genomic_DNA"/>
</dbReference>
<evidence type="ECO:0000313" key="3">
    <source>
        <dbReference type="Proteomes" id="UP000320876"/>
    </source>
</evidence>
<name>A0A542DD93_AMYCI</name>
<dbReference type="Pfam" id="PF26136">
    <property type="entry name" value="SCO6045_C"/>
    <property type="match status" value="1"/>
</dbReference>
<dbReference type="RefSeq" id="WP_141995900.1">
    <property type="nucleotide sequence ID" value="NZ_VFML01000001.1"/>
</dbReference>
<comment type="caution">
    <text evidence="2">The sequence shown here is derived from an EMBL/GenBank/DDBJ whole genome shotgun (WGS) entry which is preliminary data.</text>
</comment>
<organism evidence="2 3">
    <name type="scientific">Amycolatopsis cihanbeyliensis</name>
    <dbReference type="NCBI Taxonomy" id="1128664"/>
    <lineage>
        <taxon>Bacteria</taxon>
        <taxon>Bacillati</taxon>
        <taxon>Actinomycetota</taxon>
        <taxon>Actinomycetes</taxon>
        <taxon>Pseudonocardiales</taxon>
        <taxon>Pseudonocardiaceae</taxon>
        <taxon>Amycolatopsis</taxon>
    </lineage>
</organism>
<evidence type="ECO:0000259" key="1">
    <source>
        <dbReference type="Pfam" id="PF26136"/>
    </source>
</evidence>
<keyword evidence="3" id="KW-1185">Reference proteome</keyword>
<proteinExistence type="predicted"/>
<dbReference type="AlphaFoldDB" id="A0A542DD93"/>
<dbReference type="OrthoDB" id="5382443at2"/>
<dbReference type="Proteomes" id="UP000320876">
    <property type="component" value="Unassembled WGS sequence"/>
</dbReference>
<protein>
    <recommendedName>
        <fullName evidence="1">SCO6045-like C-terminal domain-containing protein</fullName>
    </recommendedName>
</protein>
<feature type="domain" description="SCO6045-like C-terminal" evidence="1">
    <location>
        <begin position="8"/>
        <end position="94"/>
    </location>
</feature>